<dbReference type="PROSITE" id="PS51257">
    <property type="entry name" value="PROKAR_LIPOPROTEIN"/>
    <property type="match status" value="1"/>
</dbReference>
<feature type="signal peptide" evidence="1">
    <location>
        <begin position="1"/>
        <end position="16"/>
    </location>
</feature>
<reference evidence="3" key="2">
    <citation type="submission" date="2022-06" db="UniProtKB">
        <authorList>
            <consortium name="EnsemblMetazoa"/>
        </authorList>
    </citation>
    <scope>IDENTIFICATION</scope>
    <source>
        <strain evidence="3">DF5081</strain>
    </source>
</reference>
<dbReference type="Pfam" id="PF04155">
    <property type="entry name" value="Ground-like"/>
    <property type="match status" value="1"/>
</dbReference>
<evidence type="ECO:0000256" key="1">
    <source>
        <dbReference type="SAM" id="SignalP"/>
    </source>
</evidence>
<feature type="domain" description="Ground-like" evidence="2">
    <location>
        <begin position="83"/>
        <end position="153"/>
    </location>
</feature>
<organism evidence="3 4">
    <name type="scientific">Caenorhabditis japonica</name>
    <dbReference type="NCBI Taxonomy" id="281687"/>
    <lineage>
        <taxon>Eukaryota</taxon>
        <taxon>Metazoa</taxon>
        <taxon>Ecdysozoa</taxon>
        <taxon>Nematoda</taxon>
        <taxon>Chromadorea</taxon>
        <taxon>Rhabditida</taxon>
        <taxon>Rhabditina</taxon>
        <taxon>Rhabditomorpha</taxon>
        <taxon>Rhabditoidea</taxon>
        <taxon>Rhabditidae</taxon>
        <taxon>Peloderinae</taxon>
        <taxon>Caenorhabditis</taxon>
    </lineage>
</organism>
<protein>
    <submittedName>
        <fullName evidence="3">Ground-like domain-containing protein</fullName>
    </submittedName>
</protein>
<dbReference type="InterPro" id="IPR007284">
    <property type="entry name" value="Ground-like_dom"/>
</dbReference>
<feature type="chain" id="PRO_5035812584" evidence="1">
    <location>
        <begin position="17"/>
        <end position="159"/>
    </location>
</feature>
<name>A0A8R1DN06_CAEJA</name>
<dbReference type="AlphaFoldDB" id="A0A8R1DN06"/>
<dbReference type="OMA" id="QQTCIVA"/>
<reference evidence="4" key="1">
    <citation type="submission" date="2010-08" db="EMBL/GenBank/DDBJ databases">
        <authorList>
            <consortium name="Caenorhabditis japonica Sequencing Consortium"/>
            <person name="Wilson R.K."/>
        </authorList>
    </citation>
    <scope>NUCLEOTIDE SEQUENCE [LARGE SCALE GENOMIC DNA]</scope>
    <source>
        <strain evidence="4">DF5081</strain>
    </source>
</reference>
<evidence type="ECO:0000313" key="4">
    <source>
        <dbReference type="Proteomes" id="UP000005237"/>
    </source>
</evidence>
<evidence type="ECO:0000259" key="2">
    <source>
        <dbReference type="Pfam" id="PF04155"/>
    </source>
</evidence>
<dbReference type="Proteomes" id="UP000005237">
    <property type="component" value="Unassembled WGS sequence"/>
</dbReference>
<sequence length="159" mass="16254">MRVAITLALFVASASAFLFPSSGGGGGCGCGCGGGGGGGGGCLPTLGCSVISFNVPTLKLPPPPPPPCPCGCGGRKKRAASEDSKCTDPELRKIILNGVRTTTKESRDNIVSSLKEKYEGVRYLVTCIEGEHDFSSSSSDYCADGTQQQTCIVAKAIDE</sequence>
<dbReference type="EnsemblMetazoa" id="CJA06034.1">
    <property type="protein sequence ID" value="CJA06034.1"/>
    <property type="gene ID" value="WBGene00125238"/>
</dbReference>
<keyword evidence="1" id="KW-0732">Signal</keyword>
<evidence type="ECO:0000313" key="3">
    <source>
        <dbReference type="EnsemblMetazoa" id="CJA06034.1"/>
    </source>
</evidence>
<proteinExistence type="predicted"/>
<keyword evidence="4" id="KW-1185">Reference proteome</keyword>
<accession>A0A8R1DN06</accession>